<dbReference type="EMBL" id="CP087164">
    <property type="protein sequence ID" value="UGS38711.1"/>
    <property type="molecule type" value="Genomic_DNA"/>
</dbReference>
<accession>A0A9E6Y2L6</accession>
<dbReference type="Gene3D" id="3.40.50.1820">
    <property type="entry name" value="alpha/beta hydrolase"/>
    <property type="match status" value="1"/>
</dbReference>
<dbReference type="Proteomes" id="UP001162834">
    <property type="component" value="Chromosome"/>
</dbReference>
<name>A0A9E6Y2L6_9ACTN</name>
<sequence length="304" mass="33928">MAASRLSNLLDRADEAVRRLRPAPPPALARASAPPAAARSPRRGRFDRESALQRYRRAVEIEGRLYNYVLYPGDGDALCVHFSAFFGEWGERRPYREQFGGYFHRLRMFWPDTAHRYLFLCDTFGADANGTYYKGENGDFFVERAMDRILADTLEETGTPPDRVVAMGSSMGATAAVRFALRHSYAGAVAVSPHFDLDLCARHQGRERHVAATLGAVDVEDPRHFAVTREIRHLAATVDPLPRLAVQSMADDHGVHAEQVEPLVELWRTRGGAVRPDFHASGGHTSDFATADWFAEQVDWCLGS</sequence>
<evidence type="ECO:0000256" key="1">
    <source>
        <dbReference type="SAM" id="MobiDB-lite"/>
    </source>
</evidence>
<feature type="region of interest" description="Disordered" evidence="1">
    <location>
        <begin position="20"/>
        <end position="48"/>
    </location>
</feature>
<feature type="compositionally biased region" description="Low complexity" evidence="1">
    <location>
        <begin position="28"/>
        <end position="39"/>
    </location>
</feature>
<reference evidence="2" key="1">
    <citation type="journal article" date="2022" name="Int. J. Syst. Evol. Microbiol.">
        <title>Pseudomonas aegrilactucae sp. nov. and Pseudomonas morbosilactucae sp. nov., pathogens causing bacterial rot of lettuce in Japan.</title>
        <authorList>
            <person name="Sawada H."/>
            <person name="Fujikawa T."/>
            <person name="Satou M."/>
        </authorList>
    </citation>
    <scope>NUCLEOTIDE SEQUENCE</scope>
    <source>
        <strain evidence="2">0166_1</strain>
    </source>
</reference>
<dbReference type="RefSeq" id="WP_259312727.1">
    <property type="nucleotide sequence ID" value="NZ_CP087164.1"/>
</dbReference>
<evidence type="ECO:0000313" key="2">
    <source>
        <dbReference type="EMBL" id="UGS38711.1"/>
    </source>
</evidence>
<dbReference type="InterPro" id="IPR029058">
    <property type="entry name" value="AB_hydrolase_fold"/>
</dbReference>
<dbReference type="AlphaFoldDB" id="A0A9E6Y2L6"/>
<evidence type="ECO:0000313" key="3">
    <source>
        <dbReference type="Proteomes" id="UP001162834"/>
    </source>
</evidence>
<protein>
    <submittedName>
        <fullName evidence="2">Uncharacterized protein</fullName>
    </submittedName>
</protein>
<organism evidence="2 3">
    <name type="scientific">Capillimicrobium parvum</name>
    <dbReference type="NCBI Taxonomy" id="2884022"/>
    <lineage>
        <taxon>Bacteria</taxon>
        <taxon>Bacillati</taxon>
        <taxon>Actinomycetota</taxon>
        <taxon>Thermoleophilia</taxon>
        <taxon>Solirubrobacterales</taxon>
        <taxon>Capillimicrobiaceae</taxon>
        <taxon>Capillimicrobium</taxon>
    </lineage>
</organism>
<dbReference type="SUPFAM" id="SSF53474">
    <property type="entry name" value="alpha/beta-Hydrolases"/>
    <property type="match status" value="1"/>
</dbReference>
<gene>
    <name evidence="2" type="ORF">DSM104329_05141</name>
</gene>
<proteinExistence type="predicted"/>
<dbReference type="KEGG" id="sbae:DSM104329_05141"/>
<keyword evidence="3" id="KW-1185">Reference proteome</keyword>